<evidence type="ECO:0000256" key="1">
    <source>
        <dbReference type="SAM" id="MobiDB-lite"/>
    </source>
</evidence>
<dbReference type="InterPro" id="IPR003769">
    <property type="entry name" value="ClpS_core"/>
</dbReference>
<dbReference type="GeneID" id="17353282"/>
<dbReference type="OrthoDB" id="2013930at2759"/>
<reference evidence="3 4" key="1">
    <citation type="journal article" date="2010" name="Plant Cell">
        <title>The Chlorella variabilis NC64A genome reveals adaptation to photosymbiosis, coevolution with viruses, and cryptic sex.</title>
        <authorList>
            <person name="Blanc G."/>
            <person name="Duncan G."/>
            <person name="Agarkova I."/>
            <person name="Borodovsky M."/>
            <person name="Gurnon J."/>
            <person name="Kuo A."/>
            <person name="Lindquist E."/>
            <person name="Lucas S."/>
            <person name="Pangilinan J."/>
            <person name="Polle J."/>
            <person name="Salamov A."/>
            <person name="Terry A."/>
            <person name="Yamada T."/>
            <person name="Dunigan D.D."/>
            <person name="Grigoriev I.V."/>
            <person name="Claverie J.M."/>
            <person name="Van Etten J.L."/>
        </authorList>
    </citation>
    <scope>NUCLEOTIDE SEQUENCE [LARGE SCALE GENOMIC DNA]</scope>
    <source>
        <strain evidence="3 4">NC64A</strain>
    </source>
</reference>
<evidence type="ECO:0000259" key="2">
    <source>
        <dbReference type="Pfam" id="PF02617"/>
    </source>
</evidence>
<proteinExistence type="inferred from homology"/>
<dbReference type="Gene3D" id="3.30.1390.10">
    <property type="match status" value="1"/>
</dbReference>
<dbReference type="eggNOG" id="ENOG502RY43">
    <property type="taxonomic scope" value="Eukaryota"/>
</dbReference>
<dbReference type="HAMAP" id="MF_00302">
    <property type="entry name" value="ClpS"/>
    <property type="match status" value="1"/>
</dbReference>
<dbReference type="PANTHER" id="PTHR33473:SF17">
    <property type="entry name" value="ATP-DEPENDENT CLP PROTEASE ADAPTER PROTEIN CLPS1, CHLOROPLASTIC"/>
    <property type="match status" value="1"/>
</dbReference>
<accession>E1ZJ89</accession>
<dbReference type="InParanoid" id="E1ZJ89"/>
<dbReference type="FunCoup" id="E1ZJ89">
    <property type="interactions" value="321"/>
</dbReference>
<dbReference type="RefSeq" id="XP_005846196.1">
    <property type="nucleotide sequence ID" value="XM_005846134.1"/>
</dbReference>
<gene>
    <name evidence="3" type="ORF">CHLNCDRAFT_31972</name>
</gene>
<dbReference type="InterPro" id="IPR022935">
    <property type="entry name" value="ClpS"/>
</dbReference>
<protein>
    <recommendedName>
        <fullName evidence="2">Adaptor protein ClpS core domain-containing protein</fullName>
    </recommendedName>
</protein>
<dbReference type="AlphaFoldDB" id="E1ZJ89"/>
<name>E1ZJ89_CHLVA</name>
<feature type="region of interest" description="Disordered" evidence="1">
    <location>
        <begin position="50"/>
        <end position="78"/>
    </location>
</feature>
<dbReference type="InterPro" id="IPR014719">
    <property type="entry name" value="Ribosomal_bL12_C/ClpS-like"/>
</dbReference>
<dbReference type="KEGG" id="cvr:CHLNCDRAFT_31972"/>
<dbReference type="Proteomes" id="UP000008141">
    <property type="component" value="Unassembled WGS sequence"/>
</dbReference>
<sequence>MTICVGQRLGGQAVAGKAGDKPPTRGAWLVPAGATRRSAQRRARLHVAARSAGKGGGVLDRPGVLPGQQRGRETRRRRPPSYRVLLHNDNYNRREYVVQVLMKVVEGTTVDDAVNIMQEAHINGLAMVTQCAQDKAELYCESLRLNGLIATIEPAGTGGSDGTSSS</sequence>
<dbReference type="STRING" id="554065.E1ZJ89"/>
<evidence type="ECO:0000313" key="3">
    <source>
        <dbReference type="EMBL" id="EFN54094.1"/>
    </source>
</evidence>
<dbReference type="Pfam" id="PF02617">
    <property type="entry name" value="ClpS"/>
    <property type="match status" value="1"/>
</dbReference>
<dbReference type="PANTHER" id="PTHR33473">
    <property type="entry name" value="ATP-DEPENDENT CLP PROTEASE ADAPTER PROTEIN CLPS1, CHLOROPLASTIC"/>
    <property type="match status" value="1"/>
</dbReference>
<organism evidence="4">
    <name type="scientific">Chlorella variabilis</name>
    <name type="common">Green alga</name>
    <dbReference type="NCBI Taxonomy" id="554065"/>
    <lineage>
        <taxon>Eukaryota</taxon>
        <taxon>Viridiplantae</taxon>
        <taxon>Chlorophyta</taxon>
        <taxon>core chlorophytes</taxon>
        <taxon>Trebouxiophyceae</taxon>
        <taxon>Chlorellales</taxon>
        <taxon>Chlorellaceae</taxon>
        <taxon>Chlorella clade</taxon>
        <taxon>Chlorella</taxon>
    </lineage>
</organism>
<evidence type="ECO:0000313" key="4">
    <source>
        <dbReference type="Proteomes" id="UP000008141"/>
    </source>
</evidence>
<dbReference type="GO" id="GO:0030163">
    <property type="term" value="P:protein catabolic process"/>
    <property type="evidence" value="ECO:0007669"/>
    <property type="project" value="InterPro"/>
</dbReference>
<feature type="domain" description="Adaptor protein ClpS core" evidence="2">
    <location>
        <begin position="78"/>
        <end position="144"/>
    </location>
</feature>
<keyword evidence="4" id="KW-1185">Reference proteome</keyword>
<dbReference type="SUPFAM" id="SSF54736">
    <property type="entry name" value="ClpS-like"/>
    <property type="match status" value="1"/>
</dbReference>
<dbReference type="GO" id="GO:0006508">
    <property type="term" value="P:proteolysis"/>
    <property type="evidence" value="ECO:0007669"/>
    <property type="project" value="InterPro"/>
</dbReference>
<dbReference type="EMBL" id="GL433849">
    <property type="protein sequence ID" value="EFN54094.1"/>
    <property type="molecule type" value="Genomic_DNA"/>
</dbReference>
<dbReference type="OMA" id="EPANDGC"/>